<dbReference type="EMBL" id="JAERQM010000003">
    <property type="protein sequence ID" value="MBU8544349.1"/>
    <property type="molecule type" value="Genomic_DNA"/>
</dbReference>
<keyword evidence="2 6" id="KW-0812">Transmembrane</keyword>
<gene>
    <name evidence="8" type="ORF">JJQ90_11570</name>
</gene>
<evidence type="ECO:0000259" key="7">
    <source>
        <dbReference type="Pfam" id="PF06305"/>
    </source>
</evidence>
<evidence type="ECO:0000256" key="4">
    <source>
        <dbReference type="ARBA" id="ARBA00023136"/>
    </source>
</evidence>
<feature type="domain" description="Lipopolysaccharide assembly protein A" evidence="7">
    <location>
        <begin position="20"/>
        <end position="83"/>
    </location>
</feature>
<evidence type="ECO:0000256" key="2">
    <source>
        <dbReference type="ARBA" id="ARBA00022692"/>
    </source>
</evidence>
<dbReference type="Proteomes" id="UP000689967">
    <property type="component" value="Unassembled WGS sequence"/>
</dbReference>
<sequence>MRWLLFLPLLILLALFALSNMQEVQLRLWPFDLAWAAPLGVAVLILSGIGFLVGAVLAWAAGLPGRRRAREMAAAAKLVEAELAVLKAQEARARHEGAPAPMTLTLPAGR</sequence>
<keyword evidence="5" id="KW-0175">Coiled coil</keyword>
<protein>
    <submittedName>
        <fullName evidence="8">LapA family protein</fullName>
    </submittedName>
</protein>
<keyword evidence="4 6" id="KW-0472">Membrane</keyword>
<dbReference type="RefSeq" id="WP_216875549.1">
    <property type="nucleotide sequence ID" value="NZ_JAERQM010000003.1"/>
</dbReference>
<evidence type="ECO:0000313" key="9">
    <source>
        <dbReference type="Proteomes" id="UP000689967"/>
    </source>
</evidence>
<evidence type="ECO:0000256" key="5">
    <source>
        <dbReference type="SAM" id="Coils"/>
    </source>
</evidence>
<keyword evidence="9" id="KW-1185">Reference proteome</keyword>
<comment type="caution">
    <text evidence="8">The sequence shown here is derived from an EMBL/GenBank/DDBJ whole genome shotgun (WGS) entry which is preliminary data.</text>
</comment>
<feature type="transmembrane region" description="Helical" evidence="6">
    <location>
        <begin position="37"/>
        <end position="62"/>
    </location>
</feature>
<dbReference type="Pfam" id="PF06305">
    <property type="entry name" value="LapA_dom"/>
    <property type="match status" value="1"/>
</dbReference>
<evidence type="ECO:0000256" key="6">
    <source>
        <dbReference type="SAM" id="Phobius"/>
    </source>
</evidence>
<evidence type="ECO:0000256" key="3">
    <source>
        <dbReference type="ARBA" id="ARBA00022989"/>
    </source>
</evidence>
<organism evidence="8 9">
    <name type="scientific">Falsiroseomonas oleicola</name>
    <dbReference type="NCBI Taxonomy" id="2801474"/>
    <lineage>
        <taxon>Bacteria</taxon>
        <taxon>Pseudomonadati</taxon>
        <taxon>Pseudomonadota</taxon>
        <taxon>Alphaproteobacteria</taxon>
        <taxon>Acetobacterales</taxon>
        <taxon>Roseomonadaceae</taxon>
        <taxon>Falsiroseomonas</taxon>
    </lineage>
</organism>
<keyword evidence="3 6" id="KW-1133">Transmembrane helix</keyword>
<proteinExistence type="predicted"/>
<dbReference type="InterPro" id="IPR010445">
    <property type="entry name" value="LapA_dom"/>
</dbReference>
<evidence type="ECO:0000313" key="8">
    <source>
        <dbReference type="EMBL" id="MBU8544349.1"/>
    </source>
</evidence>
<name>A0ABS6H7C8_9PROT</name>
<reference evidence="8 9" key="1">
    <citation type="submission" date="2021-01" db="EMBL/GenBank/DDBJ databases">
        <title>Roseomonas sp. nov, a bacterium isolated from an oil production mixture in Yumen Oilfield.</title>
        <authorList>
            <person name="Wu D."/>
        </authorList>
    </citation>
    <scope>NUCLEOTIDE SEQUENCE [LARGE SCALE GENOMIC DNA]</scope>
    <source>
        <strain evidence="8 9">ROY-5-3</strain>
    </source>
</reference>
<evidence type="ECO:0000256" key="1">
    <source>
        <dbReference type="ARBA" id="ARBA00022475"/>
    </source>
</evidence>
<feature type="coiled-coil region" evidence="5">
    <location>
        <begin position="69"/>
        <end position="96"/>
    </location>
</feature>
<keyword evidence="1" id="KW-1003">Cell membrane</keyword>
<accession>A0ABS6H7C8</accession>